<proteinExistence type="predicted"/>
<feature type="non-terminal residue" evidence="2">
    <location>
        <position position="100"/>
    </location>
</feature>
<dbReference type="OrthoDB" id="3229088at2759"/>
<dbReference type="Proteomes" id="UP000298030">
    <property type="component" value="Unassembled WGS sequence"/>
</dbReference>
<reference evidence="2 3" key="1">
    <citation type="journal article" date="2019" name="Nat. Ecol. Evol.">
        <title>Megaphylogeny resolves global patterns of mushroom evolution.</title>
        <authorList>
            <person name="Varga T."/>
            <person name="Krizsan K."/>
            <person name="Foldi C."/>
            <person name="Dima B."/>
            <person name="Sanchez-Garcia M."/>
            <person name="Sanchez-Ramirez S."/>
            <person name="Szollosi G.J."/>
            <person name="Szarkandi J.G."/>
            <person name="Papp V."/>
            <person name="Albert L."/>
            <person name="Andreopoulos W."/>
            <person name="Angelini C."/>
            <person name="Antonin V."/>
            <person name="Barry K.W."/>
            <person name="Bougher N.L."/>
            <person name="Buchanan P."/>
            <person name="Buyck B."/>
            <person name="Bense V."/>
            <person name="Catcheside P."/>
            <person name="Chovatia M."/>
            <person name="Cooper J."/>
            <person name="Damon W."/>
            <person name="Desjardin D."/>
            <person name="Finy P."/>
            <person name="Geml J."/>
            <person name="Haridas S."/>
            <person name="Hughes K."/>
            <person name="Justo A."/>
            <person name="Karasinski D."/>
            <person name="Kautmanova I."/>
            <person name="Kiss B."/>
            <person name="Kocsube S."/>
            <person name="Kotiranta H."/>
            <person name="LaButti K.M."/>
            <person name="Lechner B.E."/>
            <person name="Liimatainen K."/>
            <person name="Lipzen A."/>
            <person name="Lukacs Z."/>
            <person name="Mihaltcheva S."/>
            <person name="Morgado L.N."/>
            <person name="Niskanen T."/>
            <person name="Noordeloos M.E."/>
            <person name="Ohm R.A."/>
            <person name="Ortiz-Santana B."/>
            <person name="Ovrebo C."/>
            <person name="Racz N."/>
            <person name="Riley R."/>
            <person name="Savchenko A."/>
            <person name="Shiryaev A."/>
            <person name="Soop K."/>
            <person name="Spirin V."/>
            <person name="Szebenyi C."/>
            <person name="Tomsovsky M."/>
            <person name="Tulloss R.E."/>
            <person name="Uehling J."/>
            <person name="Grigoriev I.V."/>
            <person name="Vagvolgyi C."/>
            <person name="Papp T."/>
            <person name="Martin F.M."/>
            <person name="Miettinen O."/>
            <person name="Hibbett D.S."/>
            <person name="Nagy L.G."/>
        </authorList>
    </citation>
    <scope>NUCLEOTIDE SEQUENCE [LARGE SCALE GENOMIC DNA]</scope>
    <source>
        <strain evidence="2 3">FP101781</strain>
    </source>
</reference>
<dbReference type="AlphaFoldDB" id="A0A4Y7S3A1"/>
<feature type="non-terminal residue" evidence="2">
    <location>
        <position position="1"/>
    </location>
</feature>
<accession>A0A4Y7S3A1</accession>
<evidence type="ECO:0000256" key="1">
    <source>
        <dbReference type="SAM" id="Coils"/>
    </source>
</evidence>
<comment type="caution">
    <text evidence="2">The sequence shown here is derived from an EMBL/GenBank/DDBJ whole genome shotgun (WGS) entry which is preliminary data.</text>
</comment>
<keyword evidence="3" id="KW-1185">Reference proteome</keyword>
<dbReference type="EMBL" id="QPFP01000343">
    <property type="protein sequence ID" value="TEB15826.1"/>
    <property type="molecule type" value="Genomic_DNA"/>
</dbReference>
<feature type="coiled-coil region" evidence="1">
    <location>
        <begin position="4"/>
        <end position="31"/>
    </location>
</feature>
<name>A0A4Y7S3A1_COPMI</name>
<organism evidence="2 3">
    <name type="scientific">Coprinellus micaceus</name>
    <name type="common">Glistening ink-cap mushroom</name>
    <name type="synonym">Coprinus micaceus</name>
    <dbReference type="NCBI Taxonomy" id="71717"/>
    <lineage>
        <taxon>Eukaryota</taxon>
        <taxon>Fungi</taxon>
        <taxon>Dikarya</taxon>
        <taxon>Basidiomycota</taxon>
        <taxon>Agaricomycotina</taxon>
        <taxon>Agaricomycetes</taxon>
        <taxon>Agaricomycetidae</taxon>
        <taxon>Agaricales</taxon>
        <taxon>Agaricineae</taxon>
        <taxon>Psathyrellaceae</taxon>
        <taxon>Coprinellus</taxon>
    </lineage>
</organism>
<gene>
    <name evidence="2" type="ORF">FA13DRAFT_1569964</name>
</gene>
<protein>
    <submittedName>
        <fullName evidence="2">Uncharacterized protein</fullName>
    </submittedName>
</protein>
<evidence type="ECO:0000313" key="2">
    <source>
        <dbReference type="EMBL" id="TEB15826.1"/>
    </source>
</evidence>
<sequence>LHELASVRHAIANEENLISRMKEQTKAAKARILQYKAVLSPCRRIPPDILGEIFLQTSRGGNDQDPPAPYQAIVTTLVLVCKKWRDAAIAVPRLWSKLRI</sequence>
<evidence type="ECO:0000313" key="3">
    <source>
        <dbReference type="Proteomes" id="UP000298030"/>
    </source>
</evidence>
<keyword evidence="1" id="KW-0175">Coiled coil</keyword>